<evidence type="ECO:0000313" key="1">
    <source>
        <dbReference type="EMBL" id="KAI8422368.1"/>
    </source>
</evidence>
<dbReference type="Proteomes" id="UP001064048">
    <property type="component" value="Chromosome 10"/>
</dbReference>
<dbReference type="EMBL" id="CM046110">
    <property type="protein sequence ID" value="KAI8422368.1"/>
    <property type="molecule type" value="Genomic_DNA"/>
</dbReference>
<evidence type="ECO:0000313" key="2">
    <source>
        <dbReference type="Proteomes" id="UP001064048"/>
    </source>
</evidence>
<gene>
    <name evidence="1" type="ORF">MSG28_006228</name>
</gene>
<reference evidence="1 2" key="1">
    <citation type="journal article" date="2022" name="Genome Biol. Evol.">
        <title>The Spruce Budworm Genome: Reconstructing the Evolutionary History of Antifreeze Proteins.</title>
        <authorList>
            <person name="Beliveau C."/>
            <person name="Gagne P."/>
            <person name="Picq S."/>
            <person name="Vernygora O."/>
            <person name="Keeling C.I."/>
            <person name="Pinkney K."/>
            <person name="Doucet D."/>
            <person name="Wen F."/>
            <person name="Johnston J.S."/>
            <person name="Maaroufi H."/>
            <person name="Boyle B."/>
            <person name="Laroche J."/>
            <person name="Dewar K."/>
            <person name="Juretic N."/>
            <person name="Blackburn G."/>
            <person name="Nisole A."/>
            <person name="Brunet B."/>
            <person name="Brandao M."/>
            <person name="Lumley L."/>
            <person name="Duan J."/>
            <person name="Quan G."/>
            <person name="Lucarotti C.J."/>
            <person name="Roe A.D."/>
            <person name="Sperling F.A.H."/>
            <person name="Levesque R.C."/>
            <person name="Cusson M."/>
        </authorList>
    </citation>
    <scope>NUCLEOTIDE SEQUENCE [LARGE SCALE GENOMIC DNA]</scope>
    <source>
        <strain evidence="1">Glfc:IPQL:Cfum</strain>
    </source>
</reference>
<protein>
    <submittedName>
        <fullName evidence="1">Uncharacterized protein</fullName>
    </submittedName>
</protein>
<name>A0ACC0JE51_CHOFU</name>
<sequence length="369" mass="40620">MNYIGMYWIRHSKRHRKQIHREKIPPHLSPVILSTASHLRGPFHFAFCNVPAVDVEDCPLAHPHISDASFQVPQGILTSSSVGLGNFHQCLSIKQHVKGKTIEGKFCMISTNIKETKTMSWLTGTSWLLETGVKSIIDGVKQRLDLSPMDAVLHTATCEGIGADEEEDGGTLPSPPAQLPPPPLLPRSGARSGTDKLIHFNAVSISLALCIPKACSVDDVLAPILNNKKGHFNYDTEFCRLRGDKPLVAADYIAIATSGAIDCIDGIRSISILWIILGHTVIASINKYTMNLFDFFVIFDQRTNMWLISGELAVDTYLVLSGLLLVYTSKSIKKIKQSIIPEEVTCSRKSYGRVSEASQQDGSEQKRLG</sequence>
<proteinExistence type="predicted"/>
<keyword evidence="2" id="KW-1185">Reference proteome</keyword>
<organism evidence="1 2">
    <name type="scientific">Choristoneura fumiferana</name>
    <name type="common">Spruce budworm moth</name>
    <name type="synonym">Archips fumiferana</name>
    <dbReference type="NCBI Taxonomy" id="7141"/>
    <lineage>
        <taxon>Eukaryota</taxon>
        <taxon>Metazoa</taxon>
        <taxon>Ecdysozoa</taxon>
        <taxon>Arthropoda</taxon>
        <taxon>Hexapoda</taxon>
        <taxon>Insecta</taxon>
        <taxon>Pterygota</taxon>
        <taxon>Neoptera</taxon>
        <taxon>Endopterygota</taxon>
        <taxon>Lepidoptera</taxon>
        <taxon>Glossata</taxon>
        <taxon>Ditrysia</taxon>
        <taxon>Tortricoidea</taxon>
        <taxon>Tortricidae</taxon>
        <taxon>Tortricinae</taxon>
        <taxon>Choristoneura</taxon>
    </lineage>
</organism>
<accession>A0ACC0JE51</accession>
<comment type="caution">
    <text evidence="1">The sequence shown here is derived from an EMBL/GenBank/DDBJ whole genome shotgun (WGS) entry which is preliminary data.</text>
</comment>